<keyword evidence="3" id="KW-1185">Reference proteome</keyword>
<reference evidence="2 3" key="1">
    <citation type="submission" date="2024-04" db="EMBL/GenBank/DDBJ databases">
        <authorList>
            <person name="Fracassetti M."/>
        </authorList>
    </citation>
    <scope>NUCLEOTIDE SEQUENCE [LARGE SCALE GENOMIC DNA]</scope>
</reference>
<dbReference type="PANTHER" id="PTHR10492:SF90">
    <property type="entry name" value="ATP-DEPENDENT DNA HELICASE"/>
    <property type="match status" value="1"/>
</dbReference>
<proteinExistence type="predicted"/>
<dbReference type="InterPro" id="IPR049163">
    <property type="entry name" value="Pif1-like_2B_dom"/>
</dbReference>
<dbReference type="EMBL" id="OZ034818">
    <property type="protein sequence ID" value="CAL1389534.1"/>
    <property type="molecule type" value="Genomic_DNA"/>
</dbReference>
<accession>A0AAV2EUK3</accession>
<dbReference type="Proteomes" id="UP001497516">
    <property type="component" value="Chromosome 5"/>
</dbReference>
<evidence type="ECO:0000313" key="2">
    <source>
        <dbReference type="EMBL" id="CAL1389534.1"/>
    </source>
</evidence>
<evidence type="ECO:0000259" key="1">
    <source>
        <dbReference type="Pfam" id="PF21530"/>
    </source>
</evidence>
<feature type="domain" description="DNA helicase Pif1-like 2B" evidence="1">
    <location>
        <begin position="131"/>
        <end position="177"/>
    </location>
</feature>
<dbReference type="SUPFAM" id="SSF52540">
    <property type="entry name" value="P-loop containing nucleoside triphosphate hydrolases"/>
    <property type="match status" value="1"/>
</dbReference>
<dbReference type="Pfam" id="PF21530">
    <property type="entry name" value="Pif1_2B_dom"/>
    <property type="match status" value="1"/>
</dbReference>
<sequence length="205" mass="22507">MRLAQGASESGEDNAEIALLSRWLLDIGDGLNANIFGESTIAIPPEMLIRSTHDPIADFISATYGDLPLSHTDSKYLVGRAILAPHNETVSNINSKVLAAFLGEEIAYLSYDSTEIDPGNTNVMESDYSVEFLNSLKIVNFPPLELKFKVGCPVILLRNMDQTIGLCIGTRMVVTKLGTWFIEVEILTASNIGERLFMPRLTLSE</sequence>
<gene>
    <name evidence="2" type="ORF">LTRI10_LOCUS30385</name>
</gene>
<name>A0AAV2EUK3_9ROSI</name>
<dbReference type="InterPro" id="IPR027417">
    <property type="entry name" value="P-loop_NTPase"/>
</dbReference>
<protein>
    <recommendedName>
        <fullName evidence="1">DNA helicase Pif1-like 2B domain-containing protein</fullName>
    </recommendedName>
</protein>
<evidence type="ECO:0000313" key="3">
    <source>
        <dbReference type="Proteomes" id="UP001497516"/>
    </source>
</evidence>
<dbReference type="PANTHER" id="PTHR10492">
    <property type="match status" value="1"/>
</dbReference>
<dbReference type="AlphaFoldDB" id="A0AAV2EUK3"/>
<organism evidence="2 3">
    <name type="scientific">Linum trigynum</name>
    <dbReference type="NCBI Taxonomy" id="586398"/>
    <lineage>
        <taxon>Eukaryota</taxon>
        <taxon>Viridiplantae</taxon>
        <taxon>Streptophyta</taxon>
        <taxon>Embryophyta</taxon>
        <taxon>Tracheophyta</taxon>
        <taxon>Spermatophyta</taxon>
        <taxon>Magnoliopsida</taxon>
        <taxon>eudicotyledons</taxon>
        <taxon>Gunneridae</taxon>
        <taxon>Pentapetalae</taxon>
        <taxon>rosids</taxon>
        <taxon>fabids</taxon>
        <taxon>Malpighiales</taxon>
        <taxon>Linaceae</taxon>
        <taxon>Linum</taxon>
    </lineage>
</organism>